<dbReference type="GO" id="GO:0071555">
    <property type="term" value="P:cell wall organization"/>
    <property type="evidence" value="ECO:0007669"/>
    <property type="project" value="UniProtKB-KW"/>
</dbReference>
<dbReference type="Gene3D" id="2.40.240.50">
    <property type="entry name" value="Barwin-like endoglucanases"/>
    <property type="match status" value="1"/>
</dbReference>
<keyword evidence="10" id="KW-1185">Reference proteome</keyword>
<proteinExistence type="predicted"/>
<evidence type="ECO:0000256" key="6">
    <source>
        <dbReference type="SAM" id="MobiDB-lite"/>
    </source>
</evidence>
<feature type="domain" description="Lytic transglycosylase MltA" evidence="8">
    <location>
        <begin position="157"/>
        <end position="314"/>
    </location>
</feature>
<dbReference type="Proteomes" id="UP000286806">
    <property type="component" value="Unassembled WGS sequence"/>
</dbReference>
<evidence type="ECO:0000313" key="10">
    <source>
        <dbReference type="Proteomes" id="UP000286806"/>
    </source>
</evidence>
<dbReference type="PANTHER" id="PTHR30124:SF0">
    <property type="entry name" value="MEMBRANE-BOUND LYTIC MUREIN TRANSGLYCOSYLASE A"/>
    <property type="match status" value="1"/>
</dbReference>
<dbReference type="GO" id="GO:0009253">
    <property type="term" value="P:peptidoglycan catabolic process"/>
    <property type="evidence" value="ECO:0007669"/>
    <property type="project" value="TreeGrafter"/>
</dbReference>
<comment type="caution">
    <text evidence="9">The sequence shown here is derived from an EMBL/GenBank/DDBJ whole genome shotgun (WGS) entry which is preliminary data.</text>
</comment>
<evidence type="ECO:0000256" key="2">
    <source>
        <dbReference type="ARBA" id="ARBA00012587"/>
    </source>
</evidence>
<feature type="chain" id="PRO_5019108131" description="peptidoglycan lytic exotransglycosylase" evidence="7">
    <location>
        <begin position="22"/>
        <end position="432"/>
    </location>
</feature>
<dbReference type="EMBL" id="BGOW01000014">
    <property type="protein sequence ID" value="GBL45859.1"/>
    <property type="molecule type" value="Genomic_DNA"/>
</dbReference>
<name>A0A401JE08_9PROT</name>
<dbReference type="Pfam" id="PF03562">
    <property type="entry name" value="MltA"/>
    <property type="match status" value="1"/>
</dbReference>
<dbReference type="CDD" id="cd14668">
    <property type="entry name" value="mlta_B"/>
    <property type="match status" value="1"/>
</dbReference>
<dbReference type="Pfam" id="PF06725">
    <property type="entry name" value="3D"/>
    <property type="match status" value="1"/>
</dbReference>
<keyword evidence="4" id="KW-0961">Cell wall biogenesis/degradation</keyword>
<dbReference type="GO" id="GO:0009254">
    <property type="term" value="P:peptidoglycan turnover"/>
    <property type="evidence" value="ECO:0007669"/>
    <property type="project" value="InterPro"/>
</dbReference>
<dbReference type="SMART" id="SM00925">
    <property type="entry name" value="MltA"/>
    <property type="match status" value="1"/>
</dbReference>
<dbReference type="GO" id="GO:0008933">
    <property type="term" value="F:peptidoglycan lytic transglycosylase activity"/>
    <property type="evidence" value="ECO:0007669"/>
    <property type="project" value="TreeGrafter"/>
</dbReference>
<feature type="compositionally biased region" description="Pro residues" evidence="6">
    <location>
        <begin position="26"/>
        <end position="69"/>
    </location>
</feature>
<dbReference type="EC" id="4.2.2.n1" evidence="2"/>
<dbReference type="InterPro" id="IPR026044">
    <property type="entry name" value="MltA"/>
</dbReference>
<comment type="catalytic activity">
    <reaction evidence="1">
        <text>Exolytic cleavage of the (1-&gt;4)-beta-glycosidic linkage between N-acetylmuramic acid (MurNAc) and N-acetylglucosamine (GlcNAc) residues in peptidoglycan, from either the reducing or the non-reducing ends of the peptidoglycan chains, with concomitant formation of a 1,6-anhydrobond in the MurNAc residue.</text>
        <dbReference type="EC" id="4.2.2.n1"/>
    </reaction>
</comment>
<dbReference type="RefSeq" id="WP_124704651.1">
    <property type="nucleotide sequence ID" value="NZ_BGOW01000014.1"/>
</dbReference>
<dbReference type="AlphaFoldDB" id="A0A401JE08"/>
<dbReference type="OrthoDB" id="9783686at2"/>
<feature type="signal peptide" evidence="7">
    <location>
        <begin position="1"/>
        <end position="21"/>
    </location>
</feature>
<dbReference type="Gene3D" id="2.40.40.10">
    <property type="entry name" value="RlpA-like domain"/>
    <property type="match status" value="1"/>
</dbReference>
<dbReference type="InterPro" id="IPR036908">
    <property type="entry name" value="RlpA-like_sf"/>
</dbReference>
<evidence type="ECO:0000256" key="4">
    <source>
        <dbReference type="ARBA" id="ARBA00023316"/>
    </source>
</evidence>
<accession>A0A401JE08</accession>
<evidence type="ECO:0000256" key="1">
    <source>
        <dbReference type="ARBA" id="ARBA00001420"/>
    </source>
</evidence>
<dbReference type="CDD" id="cd14485">
    <property type="entry name" value="mltA_like_LT_A"/>
    <property type="match status" value="1"/>
</dbReference>
<dbReference type="InterPro" id="IPR005300">
    <property type="entry name" value="MltA_B"/>
</dbReference>
<reference evidence="9 10" key="1">
    <citation type="journal article" date="2019" name="Front. Microbiol.">
        <title>Genomes of Neutrophilic Sulfur-Oxidizing Chemolithoautotrophs Representing 9 Proteobacterial Species From 8 Genera.</title>
        <authorList>
            <person name="Watanabe T."/>
            <person name="Kojima H."/>
            <person name="Umezawa K."/>
            <person name="Hori C."/>
            <person name="Takasuka T.E."/>
            <person name="Kato Y."/>
            <person name="Fukui M."/>
        </authorList>
    </citation>
    <scope>NUCLEOTIDE SEQUENCE [LARGE SCALE GENOMIC DNA]</scope>
    <source>
        <strain evidence="9 10">TTN</strain>
    </source>
</reference>
<evidence type="ECO:0000256" key="5">
    <source>
        <dbReference type="ARBA" id="ARBA00030918"/>
    </source>
</evidence>
<dbReference type="PIRSF" id="PIRSF019422">
    <property type="entry name" value="MltA"/>
    <property type="match status" value="1"/>
</dbReference>
<sequence length="432" mass="46497">MRLLIRTALILVALISGGCATQPTAPITPPVAKPAPKPAPPGPPQPKPAPAVVCPPPTPETPPPPPPVTPNLSAADWSSLPGWRDDNLLDAWPAWLQSCAALKTRPEWQAVCAASEALKPTDAATVRTFFESQFALYQSRQADGSENGLITGYYEPLLHGSLTPSAKYSIPLYGPPADLLTIDLSSVYPQLKHMRLRGRLQGNKVVPYLDRADIDDGSTPLKGNELVWVDNPVEAFFLQIQGSGRIQLPDGSMIRVGYADQNGYPYRSIGRVLAERGELPLAQTSMQNIKQWGKNHPDKLPELLAQNPSYVFFRELPNNGSGPMGALGVPITGGRSIAVDARAIPLGAPVWLDTTVPSSDQPLDRLMMAQDTGGAIRGNVRADFFWGFGNEAGAIAGRMKQTGRMWVLLPKDMPVPSELPTPLAAKAKVVKE</sequence>
<dbReference type="GO" id="GO:0004553">
    <property type="term" value="F:hydrolase activity, hydrolyzing O-glycosyl compounds"/>
    <property type="evidence" value="ECO:0007669"/>
    <property type="project" value="InterPro"/>
</dbReference>
<evidence type="ECO:0000256" key="7">
    <source>
        <dbReference type="SAM" id="SignalP"/>
    </source>
</evidence>
<evidence type="ECO:0000259" key="8">
    <source>
        <dbReference type="SMART" id="SM00925"/>
    </source>
</evidence>
<evidence type="ECO:0000256" key="3">
    <source>
        <dbReference type="ARBA" id="ARBA00023239"/>
    </source>
</evidence>
<gene>
    <name evidence="9" type="ORF">SFMTTN_1670</name>
</gene>
<dbReference type="SUPFAM" id="SSF50685">
    <property type="entry name" value="Barwin-like endoglucanases"/>
    <property type="match status" value="1"/>
</dbReference>
<dbReference type="PANTHER" id="PTHR30124">
    <property type="entry name" value="MEMBRANE-BOUND LYTIC MUREIN TRANSGLYCOSYLASE A"/>
    <property type="match status" value="1"/>
</dbReference>
<dbReference type="PROSITE" id="PS51257">
    <property type="entry name" value="PROKAR_LIPOPROTEIN"/>
    <property type="match status" value="1"/>
</dbReference>
<dbReference type="GO" id="GO:0019867">
    <property type="term" value="C:outer membrane"/>
    <property type="evidence" value="ECO:0007669"/>
    <property type="project" value="InterPro"/>
</dbReference>
<dbReference type="InterPro" id="IPR010611">
    <property type="entry name" value="3D_dom"/>
</dbReference>
<dbReference type="PRINTS" id="PR01217">
    <property type="entry name" value="PRICHEXTENSN"/>
</dbReference>
<keyword evidence="3" id="KW-0456">Lyase</keyword>
<feature type="region of interest" description="Disordered" evidence="6">
    <location>
        <begin position="23"/>
        <end position="76"/>
    </location>
</feature>
<keyword evidence="7" id="KW-0732">Signal</keyword>
<organism evidence="9 10">
    <name type="scientific">Sulfuriferula multivorans</name>
    <dbReference type="NCBI Taxonomy" id="1559896"/>
    <lineage>
        <taxon>Bacteria</taxon>
        <taxon>Pseudomonadati</taxon>
        <taxon>Pseudomonadota</taxon>
        <taxon>Betaproteobacteria</taxon>
        <taxon>Nitrosomonadales</taxon>
        <taxon>Sulfuricellaceae</taxon>
        <taxon>Sulfuriferula</taxon>
    </lineage>
</organism>
<protein>
    <recommendedName>
        <fullName evidence="2">peptidoglycan lytic exotransglycosylase</fullName>
        <ecNumber evidence="2">4.2.2.n1</ecNumber>
    </recommendedName>
    <alternativeName>
        <fullName evidence="5">Murein hydrolase A</fullName>
    </alternativeName>
</protein>
<evidence type="ECO:0000313" key="9">
    <source>
        <dbReference type="EMBL" id="GBL45859.1"/>
    </source>
</evidence>